<dbReference type="EMBL" id="PKPP01021882">
    <property type="protein sequence ID" value="PWA34683.1"/>
    <property type="molecule type" value="Genomic_DNA"/>
</dbReference>
<keyword evidence="6" id="KW-1185">Reference proteome</keyword>
<dbReference type="Pfam" id="PF18052">
    <property type="entry name" value="Rx_N"/>
    <property type="match status" value="1"/>
</dbReference>
<organism evidence="5 6">
    <name type="scientific">Artemisia annua</name>
    <name type="common">Sweet wormwood</name>
    <dbReference type="NCBI Taxonomy" id="35608"/>
    <lineage>
        <taxon>Eukaryota</taxon>
        <taxon>Viridiplantae</taxon>
        <taxon>Streptophyta</taxon>
        <taxon>Embryophyta</taxon>
        <taxon>Tracheophyta</taxon>
        <taxon>Spermatophyta</taxon>
        <taxon>Magnoliopsida</taxon>
        <taxon>eudicotyledons</taxon>
        <taxon>Gunneridae</taxon>
        <taxon>Pentapetalae</taxon>
        <taxon>asterids</taxon>
        <taxon>campanulids</taxon>
        <taxon>Asterales</taxon>
        <taxon>Asteraceae</taxon>
        <taxon>Asteroideae</taxon>
        <taxon>Anthemideae</taxon>
        <taxon>Artemisiinae</taxon>
        <taxon>Artemisia</taxon>
    </lineage>
</organism>
<dbReference type="AlphaFoldDB" id="A0A2U1KDJ5"/>
<evidence type="ECO:0000256" key="2">
    <source>
        <dbReference type="ARBA" id="ARBA00022741"/>
    </source>
</evidence>
<dbReference type="Proteomes" id="UP000245207">
    <property type="component" value="Unassembled WGS sequence"/>
</dbReference>
<evidence type="ECO:0000256" key="3">
    <source>
        <dbReference type="ARBA" id="ARBA00022821"/>
    </source>
</evidence>
<name>A0A2U1KDJ5_ARTAN</name>
<dbReference type="GO" id="GO:0000166">
    <property type="term" value="F:nucleotide binding"/>
    <property type="evidence" value="ECO:0007669"/>
    <property type="project" value="UniProtKB-KW"/>
</dbReference>
<sequence length="97" mass="10783">MADPFTSALVSDVLGRLTTAAIQEVVLFRGLENDLSALNNTFRQIQGVLHDAEMRQTNEKAVEEWLRTLKSASLEVENVLDEASTEAMIQSLAQYQT</sequence>
<dbReference type="STRING" id="35608.A0A2U1KDJ5"/>
<evidence type="ECO:0000259" key="4">
    <source>
        <dbReference type="Pfam" id="PF18052"/>
    </source>
</evidence>
<keyword evidence="2" id="KW-0547">Nucleotide-binding</keyword>
<dbReference type="InterPro" id="IPR041118">
    <property type="entry name" value="Rx_N"/>
</dbReference>
<keyword evidence="1" id="KW-0677">Repeat</keyword>
<keyword evidence="3" id="KW-0611">Plant defense</keyword>
<dbReference type="OrthoDB" id="1933539at2759"/>
<evidence type="ECO:0000256" key="1">
    <source>
        <dbReference type="ARBA" id="ARBA00022737"/>
    </source>
</evidence>
<dbReference type="Gene3D" id="1.20.5.4130">
    <property type="match status" value="1"/>
</dbReference>
<dbReference type="GO" id="GO:0006952">
    <property type="term" value="P:defense response"/>
    <property type="evidence" value="ECO:0007669"/>
    <property type="project" value="UniProtKB-KW"/>
</dbReference>
<protein>
    <submittedName>
        <fullName evidence="5">Disease resistance protein</fullName>
    </submittedName>
</protein>
<evidence type="ECO:0000313" key="5">
    <source>
        <dbReference type="EMBL" id="PWA34683.1"/>
    </source>
</evidence>
<gene>
    <name evidence="5" type="ORF">CTI12_AA616780</name>
</gene>
<evidence type="ECO:0000313" key="6">
    <source>
        <dbReference type="Proteomes" id="UP000245207"/>
    </source>
</evidence>
<comment type="caution">
    <text evidence="5">The sequence shown here is derived from an EMBL/GenBank/DDBJ whole genome shotgun (WGS) entry which is preliminary data.</text>
</comment>
<accession>A0A2U1KDJ5</accession>
<proteinExistence type="predicted"/>
<feature type="domain" description="Disease resistance N-terminal" evidence="4">
    <location>
        <begin position="10"/>
        <end position="90"/>
    </location>
</feature>
<reference evidence="5 6" key="1">
    <citation type="journal article" date="2018" name="Mol. Plant">
        <title>The genome of Artemisia annua provides insight into the evolution of Asteraceae family and artemisinin biosynthesis.</title>
        <authorList>
            <person name="Shen Q."/>
            <person name="Zhang L."/>
            <person name="Liao Z."/>
            <person name="Wang S."/>
            <person name="Yan T."/>
            <person name="Shi P."/>
            <person name="Liu M."/>
            <person name="Fu X."/>
            <person name="Pan Q."/>
            <person name="Wang Y."/>
            <person name="Lv Z."/>
            <person name="Lu X."/>
            <person name="Zhang F."/>
            <person name="Jiang W."/>
            <person name="Ma Y."/>
            <person name="Chen M."/>
            <person name="Hao X."/>
            <person name="Li L."/>
            <person name="Tang Y."/>
            <person name="Lv G."/>
            <person name="Zhou Y."/>
            <person name="Sun X."/>
            <person name="Brodelius P.E."/>
            <person name="Rose J.K.C."/>
            <person name="Tang K."/>
        </authorList>
    </citation>
    <scope>NUCLEOTIDE SEQUENCE [LARGE SCALE GENOMIC DNA]</scope>
    <source>
        <strain evidence="6">cv. Huhao1</strain>
        <tissue evidence="5">Leaf</tissue>
    </source>
</reference>